<protein>
    <submittedName>
        <fullName evidence="1">Uncharacterized protein</fullName>
    </submittedName>
</protein>
<dbReference type="EMBL" id="MN604017">
    <property type="protein sequence ID" value="QIQ08677.1"/>
    <property type="molecule type" value="Genomic_DNA"/>
</dbReference>
<proteinExistence type="predicted"/>
<reference evidence="1" key="1">
    <citation type="journal article" date="2020" name="MBio">
        <title>A New Family of DNA Viruses Causing Disease in Crustaceans from Diverse Aquatic Biomes.</title>
        <authorList>
            <person name="Subramaniam K."/>
            <person name="Behringer D.C."/>
            <person name="Bojko J."/>
            <person name="Yutin N."/>
            <person name="Clark A.S."/>
            <person name="Bateman K.S."/>
            <person name="van Aerle R."/>
            <person name="Bass D."/>
            <person name="Kerr R.C."/>
            <person name="Koonin E.V."/>
            <person name="Stentiford G.D."/>
            <person name="Waltzek T.B."/>
        </authorList>
    </citation>
    <scope>NUCLEOTIDE SEQUENCE</scope>
</reference>
<name>A0A6G9HF34_9VIRU</name>
<gene>
    <name evidence="1" type="primary">ORF61</name>
</gene>
<evidence type="ECO:0000313" key="1">
    <source>
        <dbReference type="EMBL" id="QIQ08677.1"/>
    </source>
</evidence>
<accession>A0A6G9HF34</accession>
<organism evidence="1">
    <name type="scientific">Panulirus argus virus 1</name>
    <dbReference type="NCBI Taxonomy" id="380624"/>
    <lineage>
        <taxon>Viruses</taxon>
    </lineage>
</organism>
<sequence length="146" mass="17253">MLYLTHDHVHSELLRMLSLKDVEVSYVLPHQMETVVRGGGGGGEEIKILHISNPISDRLYNIDRYKDDDKVIVHKPENNTDGNWKQCLLTYIRDFPYLHTIERMLNDNEYMLKYVEYMSKNKYKDIKGNIQYTAFIKDILTMINVQ</sequence>